<gene>
    <name evidence="5" type="ORF">ARMA_1229</name>
</gene>
<keyword evidence="3" id="KW-0472">Membrane</keyword>
<evidence type="ECO:0000313" key="5">
    <source>
        <dbReference type="EMBL" id="GAP62806.1"/>
    </source>
</evidence>
<dbReference type="EMBL" id="BBZA01000084">
    <property type="protein sequence ID" value="GAP62806.1"/>
    <property type="molecule type" value="Genomic_DNA"/>
</dbReference>
<dbReference type="InterPro" id="IPR019962">
    <property type="entry name" value="CHP03663"/>
</dbReference>
<organism evidence="5 6">
    <name type="scientific">Ardenticatena maritima</name>
    <dbReference type="NCBI Taxonomy" id="872965"/>
    <lineage>
        <taxon>Bacteria</taxon>
        <taxon>Bacillati</taxon>
        <taxon>Chloroflexota</taxon>
        <taxon>Ardenticatenia</taxon>
        <taxon>Ardenticatenales</taxon>
        <taxon>Ardenticatenaceae</taxon>
        <taxon>Ardenticatena</taxon>
    </lineage>
</organism>
<reference evidence="5 6" key="1">
    <citation type="journal article" date="2015" name="Genome Announc.">
        <title>Draft Genome Sequence of a Heterotrophic Facultative Anaerobic Thermophilic Bacterium, Ardenticatena maritima Strain 110ST.</title>
        <authorList>
            <person name="Kawaichi S."/>
            <person name="Yoshida T."/>
            <person name="Sako Y."/>
            <person name="Nakamura R."/>
        </authorList>
    </citation>
    <scope>NUCLEOTIDE SEQUENCE [LARGE SCALE GENOMIC DNA]</scope>
    <source>
        <strain evidence="5 6">110S</strain>
    </source>
</reference>
<accession>A0A0M8K937</accession>
<feature type="transmembrane region" description="Helical" evidence="3">
    <location>
        <begin position="500"/>
        <end position="520"/>
    </location>
</feature>
<dbReference type="Gene3D" id="2.120.10.30">
    <property type="entry name" value="TolB, C-terminal domain"/>
    <property type="match status" value="4"/>
</dbReference>
<feature type="transmembrane region" description="Helical" evidence="3">
    <location>
        <begin position="460"/>
        <end position="480"/>
    </location>
</feature>
<evidence type="ECO:0000256" key="3">
    <source>
        <dbReference type="SAM" id="Phobius"/>
    </source>
</evidence>
<protein>
    <recommendedName>
        <fullName evidence="4">Glycosyltransferase RgtA/B/C/D-like domain-containing protein</fullName>
    </recommendedName>
</protein>
<feature type="transmembrane region" description="Helical" evidence="3">
    <location>
        <begin position="207"/>
        <end position="226"/>
    </location>
</feature>
<dbReference type="STRING" id="872965.SE16_13060"/>
<evidence type="ECO:0000313" key="6">
    <source>
        <dbReference type="Proteomes" id="UP000037784"/>
    </source>
</evidence>
<feature type="transmembrane region" description="Helical" evidence="3">
    <location>
        <begin position="313"/>
        <end position="343"/>
    </location>
</feature>
<evidence type="ECO:0000256" key="1">
    <source>
        <dbReference type="ARBA" id="ARBA00022737"/>
    </source>
</evidence>
<feature type="transmembrane region" description="Helical" evidence="3">
    <location>
        <begin position="89"/>
        <end position="106"/>
    </location>
</feature>
<feature type="transmembrane region" description="Helical" evidence="3">
    <location>
        <begin position="427"/>
        <end position="448"/>
    </location>
</feature>
<dbReference type="PROSITE" id="PS51125">
    <property type="entry name" value="NHL"/>
    <property type="match status" value="4"/>
</dbReference>
<dbReference type="AlphaFoldDB" id="A0A0M8K937"/>
<feature type="transmembrane region" description="Helical" evidence="3">
    <location>
        <begin position="282"/>
        <end position="301"/>
    </location>
</feature>
<name>A0A0M8K937_9CHLR</name>
<proteinExistence type="predicted"/>
<feature type="transmembrane region" description="Helical" evidence="3">
    <location>
        <begin position="138"/>
        <end position="158"/>
    </location>
</feature>
<feature type="transmembrane region" description="Helical" evidence="3">
    <location>
        <begin position="402"/>
        <end position="421"/>
    </location>
</feature>
<dbReference type="SUPFAM" id="SSF101898">
    <property type="entry name" value="NHL repeat"/>
    <property type="match status" value="1"/>
</dbReference>
<dbReference type="InterPro" id="IPR001258">
    <property type="entry name" value="NHL_repeat"/>
</dbReference>
<dbReference type="CDD" id="cd05819">
    <property type="entry name" value="NHL"/>
    <property type="match status" value="1"/>
</dbReference>
<dbReference type="Pfam" id="PF01436">
    <property type="entry name" value="NHL"/>
    <property type="match status" value="4"/>
</dbReference>
<dbReference type="PANTHER" id="PTHR41710">
    <property type="entry name" value="GLYCOSYL TRANSFERASE, FAMILY 39"/>
    <property type="match status" value="1"/>
</dbReference>
<dbReference type="InterPro" id="IPR038731">
    <property type="entry name" value="RgtA/B/C-like"/>
</dbReference>
<feature type="repeat" description="NHL" evidence="2">
    <location>
        <begin position="780"/>
        <end position="821"/>
    </location>
</feature>
<comment type="caution">
    <text evidence="5">The sequence shown here is derived from an EMBL/GenBank/DDBJ whole genome shotgun (WGS) entry which is preliminary data.</text>
</comment>
<feature type="transmembrane region" description="Helical" evidence="3">
    <location>
        <begin position="532"/>
        <end position="550"/>
    </location>
</feature>
<feature type="repeat" description="NHL" evidence="2">
    <location>
        <begin position="825"/>
        <end position="868"/>
    </location>
</feature>
<feature type="transmembrane region" description="Helical" evidence="3">
    <location>
        <begin position="39"/>
        <end position="57"/>
    </location>
</feature>
<evidence type="ECO:0000259" key="4">
    <source>
        <dbReference type="Pfam" id="PF13231"/>
    </source>
</evidence>
<keyword evidence="1" id="KW-0677">Repeat</keyword>
<evidence type="ECO:0000256" key="2">
    <source>
        <dbReference type="PROSITE-ProRule" id="PRU00504"/>
    </source>
</evidence>
<feature type="repeat" description="NHL" evidence="2">
    <location>
        <begin position="928"/>
        <end position="968"/>
    </location>
</feature>
<feature type="transmembrane region" description="Helical" evidence="3">
    <location>
        <begin position="355"/>
        <end position="382"/>
    </location>
</feature>
<reference evidence="6" key="2">
    <citation type="submission" date="2015-08" db="EMBL/GenBank/DDBJ databases">
        <title>Draft Genome Sequence of a Heterotrophic Facultative Anaerobic Bacterium Ardenticatena maritima Strain 110S.</title>
        <authorList>
            <person name="Kawaichi S."/>
            <person name="Yoshida T."/>
            <person name="Sako Y."/>
            <person name="Nakamura R."/>
        </authorList>
    </citation>
    <scope>NUCLEOTIDE SEQUENCE [LARGE SCALE GENOMIC DNA]</scope>
    <source>
        <strain evidence="6">110S</strain>
    </source>
</reference>
<dbReference type="PANTHER" id="PTHR41710:SF2">
    <property type="entry name" value="GLYCOSYL TRANSFERASE FAMILY 39_83 DOMAIN-CONTAINING PROTEIN"/>
    <property type="match status" value="1"/>
</dbReference>
<feature type="transmembrane region" description="Helical" evidence="3">
    <location>
        <begin position="165"/>
        <end position="182"/>
    </location>
</feature>
<dbReference type="Pfam" id="PF13231">
    <property type="entry name" value="PMT_2"/>
    <property type="match status" value="1"/>
</dbReference>
<feature type="transmembrane region" description="Helical" evidence="3">
    <location>
        <begin position="113"/>
        <end position="132"/>
    </location>
</feature>
<dbReference type="NCBIfam" id="TIGR03663">
    <property type="entry name" value="flippase activity-associated protein Agl23"/>
    <property type="match status" value="1"/>
</dbReference>
<dbReference type="Proteomes" id="UP000037784">
    <property type="component" value="Unassembled WGS sequence"/>
</dbReference>
<dbReference type="InParanoid" id="A0A0M8K937"/>
<sequence length="1061" mass="120292">MREEKRAMQTTPEMHLEHEQATPSSWLDRSWFTIQTLDWAWVIFGVLMVAVVLTRFWDLGTRALHHDESLHAVFSWYLYIGNGYQHDPLMHGPFLFHFTALIFWLFGDSDFTVRVGPALFGVAIAAAPWLFMRDWLGRRGALAAVALTLISPTILYYSRFIRHDIFALGWTVLIVYAVFKYLETGRERYFLLIAVGMAFFYSTKENAYIFSALLWPFLLLIVAFQWSRARALRESRAWHIVVTMAALLLPFTTALVVEVVFGNWFGLGWDALDYSPAGITRSLLFFGVLWLIGAGVAAVLFDIRRFLTFAALFYAIFLLLHTTFLTNPFGVVTGFVGALGYWLDQHDVQRGGQPWYYYLLLLWLYEYMALAIGLFAGTWLMFWKRPQGKPLDEHAQIRVQGVFPIFLLWWLVTSFIAYSIAGEKMPWLSVHMSLPAIWLAAWTIGHFLDEVEWSAIRAEGVWFALAFLVATLAAMTLLYWGLRSEWPLQGTTREALTVTMGWLAALLILGITGWLAWRLWRQIGDKTAGDAVMLVLLVVLAASTWRYAWLASFVHGDIPREMLIYTQTAPDVTMVTEDLKALSQRLTGGLDMVVAYDSGASWPFEWYLRNFPNKRFFGESPGPDLANADVVLIGETSLYSEREQRARPFIPNYIRHEYKLRWWFPEEYKDLMLTVQEVPDPNDPSRTVMQALGERDANIFHVVANAFRYARRADYRRDFLDFLIWRKLKQPLGSTNFAMYVRPDLVKEIWRYGNIAAAKDPTLIQDEYDEKMVTLSATRVVGAFGVAEGQLNTPRAVAFAPDGRLVVADSGNHRIQVFNADGSFAFSFGTMGSAPGQFNEPWGVAVDAEGNIYVADTWNHRIQKFDAEGNFITAWGTFADTQGQLTQPGVFWGPRGIAIGPDHRLYVADTGNKRIQVFELDGAFAGMFGGAGNGPGQLNEPTDVAVASDGTIYVADTWNQRVQAFSPTYAFLREWRVRGWESQSIVNKPFIETDGARVWISDPEGYRVIEFDTAGAVQRVWGTFGTSTDAFALPLGLAYQDGVLAVVDSDNHRVLLFNVGE</sequence>
<feature type="domain" description="Glycosyltransferase RgtA/B/C/D-like" evidence="4">
    <location>
        <begin position="91"/>
        <end position="250"/>
    </location>
</feature>
<feature type="transmembrane region" description="Helical" evidence="3">
    <location>
        <begin position="238"/>
        <end position="262"/>
    </location>
</feature>
<feature type="repeat" description="NHL" evidence="2">
    <location>
        <begin position="882"/>
        <end position="921"/>
    </location>
</feature>
<keyword evidence="3" id="KW-0812">Transmembrane</keyword>
<keyword evidence="6" id="KW-1185">Reference proteome</keyword>
<dbReference type="InterPro" id="IPR011042">
    <property type="entry name" value="6-blade_b-propeller_TolB-like"/>
</dbReference>
<keyword evidence="3" id="KW-1133">Transmembrane helix</keyword>